<dbReference type="Gene3D" id="3.30.70.330">
    <property type="match status" value="1"/>
</dbReference>
<dbReference type="InterPro" id="IPR000504">
    <property type="entry name" value="RRM_dom"/>
</dbReference>
<feature type="region of interest" description="Disordered" evidence="12">
    <location>
        <begin position="123"/>
        <end position="347"/>
    </location>
</feature>
<evidence type="ECO:0000313" key="15">
    <source>
        <dbReference type="Proteomes" id="UP001234178"/>
    </source>
</evidence>
<dbReference type="Proteomes" id="UP001234178">
    <property type="component" value="Unassembled WGS sequence"/>
</dbReference>
<accession>A0ABQ9YV88</accession>
<keyword evidence="8" id="KW-0648">Protein biosynthesis</keyword>
<evidence type="ECO:0000256" key="8">
    <source>
        <dbReference type="ARBA" id="ARBA00022917"/>
    </source>
</evidence>
<keyword evidence="3" id="KW-0488">Methylation</keyword>
<feature type="compositionally biased region" description="Basic and acidic residues" evidence="12">
    <location>
        <begin position="227"/>
        <end position="265"/>
    </location>
</feature>
<evidence type="ECO:0000259" key="13">
    <source>
        <dbReference type="PROSITE" id="PS50102"/>
    </source>
</evidence>
<feature type="region of interest" description="Disordered" evidence="12">
    <location>
        <begin position="1"/>
        <end position="45"/>
    </location>
</feature>
<keyword evidence="7 11" id="KW-0694">RNA-binding</keyword>
<proteinExistence type="predicted"/>
<feature type="compositionally biased region" description="Low complexity" evidence="12">
    <location>
        <begin position="11"/>
        <end position="37"/>
    </location>
</feature>
<dbReference type="PROSITE" id="PS50102">
    <property type="entry name" value="RRM"/>
    <property type="match status" value="1"/>
</dbReference>
<protein>
    <recommendedName>
        <fullName evidence="2">Eukaryotic translation initiation factor 4H</fullName>
    </recommendedName>
</protein>
<keyword evidence="4" id="KW-0963">Cytoplasm</keyword>
<dbReference type="PANTHER" id="PTHR23236:SF11">
    <property type="entry name" value="EUKARYOTIC TRANSLATION INITIATION FACTOR 4H"/>
    <property type="match status" value="1"/>
</dbReference>
<comment type="caution">
    <text evidence="14">The sequence shown here is derived from an EMBL/GenBank/DDBJ whole genome shotgun (WGS) entry which is preliminary data.</text>
</comment>
<evidence type="ECO:0000256" key="11">
    <source>
        <dbReference type="PROSITE-ProRule" id="PRU00176"/>
    </source>
</evidence>
<feature type="compositionally biased region" description="Basic and acidic residues" evidence="12">
    <location>
        <begin position="276"/>
        <end position="299"/>
    </location>
</feature>
<dbReference type="InterPro" id="IPR034229">
    <property type="entry name" value="eIF4H_RRM"/>
</dbReference>
<keyword evidence="5" id="KW-0396">Initiation factor</keyword>
<evidence type="ECO:0000256" key="7">
    <source>
        <dbReference type="ARBA" id="ARBA00022884"/>
    </source>
</evidence>
<evidence type="ECO:0000313" key="14">
    <source>
        <dbReference type="EMBL" id="KAK4004572.1"/>
    </source>
</evidence>
<evidence type="ECO:0000256" key="4">
    <source>
        <dbReference type="ARBA" id="ARBA00022490"/>
    </source>
</evidence>
<name>A0ABQ9YV88_9CRUS</name>
<evidence type="ECO:0000256" key="6">
    <source>
        <dbReference type="ARBA" id="ARBA00022553"/>
    </source>
</evidence>
<feature type="compositionally biased region" description="Basic and acidic residues" evidence="12">
    <location>
        <begin position="167"/>
        <end position="176"/>
    </location>
</feature>
<gene>
    <name evidence="14" type="ORF">OUZ56_006305</name>
</gene>
<evidence type="ECO:0000256" key="10">
    <source>
        <dbReference type="ARBA" id="ARBA00025462"/>
    </source>
</evidence>
<keyword evidence="9" id="KW-0007">Acetylation</keyword>
<dbReference type="CDD" id="cd12401">
    <property type="entry name" value="RRM_eIF4H"/>
    <property type="match status" value="1"/>
</dbReference>
<feature type="compositionally biased region" description="Basic and acidic residues" evidence="12">
    <location>
        <begin position="331"/>
        <end position="347"/>
    </location>
</feature>
<evidence type="ECO:0000256" key="12">
    <source>
        <dbReference type="SAM" id="MobiDB-lite"/>
    </source>
</evidence>
<sequence>MAGRFEDDFSGRSSGYRDQGSRGSRSGGQSYRSGNSGKPLPEEPPYTAYVGNLPDGAVQGDLENMFENLTVKNVRMVRDRETDHFKGFCYVEFESQKDLIHALDLDGVLCEGKTLRVDIAEGRKTNNRGGGDRGGGGGSSDWGRGGGRGGQRGGRGGYEGGGFSDGGRGRSDRGGYGDRGGGYNDRRGTSYGGGDRGGDRGGRYGDSDRGSDRGSYGGSGGGGGGYNDRRSDAGGYGDRRGGGGGRGDGDGSYGDRRGGGDRGGGDRGYSNFGSRPRRDSDRKAPTEEFREPNAEEAAARPRLNLLPRSVGAPPAALAPTSQTASIFGGARPREEVLKSRPDDQNSS</sequence>
<dbReference type="SUPFAM" id="SSF54928">
    <property type="entry name" value="RNA-binding domain, RBD"/>
    <property type="match status" value="1"/>
</dbReference>
<organism evidence="14 15">
    <name type="scientific">Daphnia magna</name>
    <dbReference type="NCBI Taxonomy" id="35525"/>
    <lineage>
        <taxon>Eukaryota</taxon>
        <taxon>Metazoa</taxon>
        <taxon>Ecdysozoa</taxon>
        <taxon>Arthropoda</taxon>
        <taxon>Crustacea</taxon>
        <taxon>Branchiopoda</taxon>
        <taxon>Diplostraca</taxon>
        <taxon>Cladocera</taxon>
        <taxon>Anomopoda</taxon>
        <taxon>Daphniidae</taxon>
        <taxon>Daphnia</taxon>
    </lineage>
</organism>
<evidence type="ECO:0000256" key="3">
    <source>
        <dbReference type="ARBA" id="ARBA00022481"/>
    </source>
</evidence>
<feature type="domain" description="RRM" evidence="13">
    <location>
        <begin position="46"/>
        <end position="122"/>
    </location>
</feature>
<feature type="compositionally biased region" description="Gly residues" evidence="12">
    <location>
        <begin position="128"/>
        <end position="166"/>
    </location>
</feature>
<feature type="compositionally biased region" description="Gly residues" evidence="12">
    <location>
        <begin position="215"/>
        <end position="226"/>
    </location>
</feature>
<evidence type="ECO:0000256" key="2">
    <source>
        <dbReference type="ARBA" id="ARBA00013856"/>
    </source>
</evidence>
<evidence type="ECO:0000256" key="5">
    <source>
        <dbReference type="ARBA" id="ARBA00022540"/>
    </source>
</evidence>
<feature type="compositionally biased region" description="Basic and acidic residues" evidence="12">
    <location>
        <begin position="196"/>
        <end position="212"/>
    </location>
</feature>
<feature type="compositionally biased region" description="Basic and acidic residues" evidence="12">
    <location>
        <begin position="1"/>
        <end position="10"/>
    </location>
</feature>
<keyword evidence="15" id="KW-1185">Reference proteome</keyword>
<dbReference type="PANTHER" id="PTHR23236">
    <property type="entry name" value="EUKARYOTIC TRANSLATION INITIATION FACTOR 4B/4H"/>
    <property type="match status" value="1"/>
</dbReference>
<dbReference type="InterPro" id="IPR035979">
    <property type="entry name" value="RBD_domain_sf"/>
</dbReference>
<dbReference type="SMART" id="SM00360">
    <property type="entry name" value="RRM"/>
    <property type="match status" value="1"/>
</dbReference>
<comment type="subcellular location">
    <subcellularLocation>
        <location evidence="1">Cytoplasm</location>
        <location evidence="1">Perinuclear region</location>
    </subcellularLocation>
</comment>
<evidence type="ECO:0000256" key="1">
    <source>
        <dbReference type="ARBA" id="ARBA00004556"/>
    </source>
</evidence>
<keyword evidence="6" id="KW-0597">Phosphoprotein</keyword>
<evidence type="ECO:0000256" key="9">
    <source>
        <dbReference type="ARBA" id="ARBA00022990"/>
    </source>
</evidence>
<dbReference type="EMBL" id="JAOYFB010000001">
    <property type="protein sequence ID" value="KAK4004572.1"/>
    <property type="molecule type" value="Genomic_DNA"/>
</dbReference>
<reference evidence="14 15" key="1">
    <citation type="journal article" date="2023" name="Nucleic Acids Res.">
        <title>The hologenome of Daphnia magna reveals possible DNA methylation and microbiome-mediated evolution of the host genome.</title>
        <authorList>
            <person name="Chaturvedi A."/>
            <person name="Li X."/>
            <person name="Dhandapani V."/>
            <person name="Marshall H."/>
            <person name="Kissane S."/>
            <person name="Cuenca-Cambronero M."/>
            <person name="Asole G."/>
            <person name="Calvet F."/>
            <person name="Ruiz-Romero M."/>
            <person name="Marangio P."/>
            <person name="Guigo R."/>
            <person name="Rago D."/>
            <person name="Mirbahai L."/>
            <person name="Eastwood N."/>
            <person name="Colbourne J.K."/>
            <person name="Zhou J."/>
            <person name="Mallon E."/>
            <person name="Orsini L."/>
        </authorList>
    </citation>
    <scope>NUCLEOTIDE SEQUENCE [LARGE SCALE GENOMIC DNA]</scope>
    <source>
        <strain evidence="14">LRV0_1</strain>
    </source>
</reference>
<dbReference type="Pfam" id="PF00076">
    <property type="entry name" value="RRM_1"/>
    <property type="match status" value="1"/>
</dbReference>
<comment type="function">
    <text evidence="10">Stimulates the RNA helicase activity of EIF4A in the translation initiation complex. Binds weakly mRNA.</text>
</comment>
<dbReference type="InterPro" id="IPR012677">
    <property type="entry name" value="Nucleotide-bd_a/b_plait_sf"/>
</dbReference>